<evidence type="ECO:0000313" key="2">
    <source>
        <dbReference type="EMBL" id="KAL0185016.1"/>
    </source>
</evidence>
<evidence type="ECO:0000313" key="3">
    <source>
        <dbReference type="Proteomes" id="UP001529510"/>
    </source>
</evidence>
<sequence>MVEISEEEEEDRLEATTADAQEDTASEGGICPPPSPAILKATPTTPTFSL</sequence>
<organism evidence="2 3">
    <name type="scientific">Cirrhinus mrigala</name>
    <name type="common">Mrigala</name>
    <dbReference type="NCBI Taxonomy" id="683832"/>
    <lineage>
        <taxon>Eukaryota</taxon>
        <taxon>Metazoa</taxon>
        <taxon>Chordata</taxon>
        <taxon>Craniata</taxon>
        <taxon>Vertebrata</taxon>
        <taxon>Euteleostomi</taxon>
        <taxon>Actinopterygii</taxon>
        <taxon>Neopterygii</taxon>
        <taxon>Teleostei</taxon>
        <taxon>Ostariophysi</taxon>
        <taxon>Cypriniformes</taxon>
        <taxon>Cyprinidae</taxon>
        <taxon>Labeoninae</taxon>
        <taxon>Labeonini</taxon>
        <taxon>Cirrhinus</taxon>
    </lineage>
</organism>
<proteinExistence type="predicted"/>
<protein>
    <submittedName>
        <fullName evidence="2">Uncharacterized protein</fullName>
    </submittedName>
</protein>
<feature type="non-terminal residue" evidence="2">
    <location>
        <position position="50"/>
    </location>
</feature>
<keyword evidence="3" id="KW-1185">Reference proteome</keyword>
<feature type="region of interest" description="Disordered" evidence="1">
    <location>
        <begin position="1"/>
        <end position="50"/>
    </location>
</feature>
<dbReference type="AlphaFoldDB" id="A0ABD0QGC5"/>
<dbReference type="EMBL" id="JAMKFB020000009">
    <property type="protein sequence ID" value="KAL0185016.1"/>
    <property type="molecule type" value="Genomic_DNA"/>
</dbReference>
<gene>
    <name evidence="2" type="ORF">M9458_020712</name>
</gene>
<evidence type="ECO:0000256" key="1">
    <source>
        <dbReference type="SAM" id="MobiDB-lite"/>
    </source>
</evidence>
<feature type="compositionally biased region" description="Acidic residues" evidence="1">
    <location>
        <begin position="1"/>
        <end position="12"/>
    </location>
</feature>
<comment type="caution">
    <text evidence="2">The sequence shown here is derived from an EMBL/GenBank/DDBJ whole genome shotgun (WGS) entry which is preliminary data.</text>
</comment>
<name>A0ABD0QGC5_CIRMR</name>
<dbReference type="Proteomes" id="UP001529510">
    <property type="component" value="Unassembled WGS sequence"/>
</dbReference>
<reference evidence="2 3" key="1">
    <citation type="submission" date="2024-05" db="EMBL/GenBank/DDBJ databases">
        <title>Genome sequencing and assembly of Indian major carp, Cirrhinus mrigala (Hamilton, 1822).</title>
        <authorList>
            <person name="Mohindra V."/>
            <person name="Chowdhury L.M."/>
            <person name="Lal K."/>
            <person name="Jena J.K."/>
        </authorList>
    </citation>
    <scope>NUCLEOTIDE SEQUENCE [LARGE SCALE GENOMIC DNA]</scope>
    <source>
        <strain evidence="2">CM1030</strain>
        <tissue evidence="2">Blood</tissue>
    </source>
</reference>
<accession>A0ABD0QGC5</accession>